<feature type="transmembrane region" description="Helical" evidence="2">
    <location>
        <begin position="6"/>
        <end position="26"/>
    </location>
</feature>
<name>A0ABY7TJ18_9SPHN</name>
<proteinExistence type="predicted"/>
<accession>A0ABY7TJ18</accession>
<evidence type="ECO:0000256" key="1">
    <source>
        <dbReference type="SAM" id="MobiDB-lite"/>
    </source>
</evidence>
<dbReference type="Pfam" id="PF06667">
    <property type="entry name" value="PspB"/>
    <property type="match status" value="1"/>
</dbReference>
<feature type="region of interest" description="Disordered" evidence="1">
    <location>
        <begin position="77"/>
        <end position="98"/>
    </location>
</feature>
<reference evidence="3 4" key="1">
    <citation type="submission" date="2023-02" db="EMBL/GenBank/DDBJ databases">
        <title>Genome sequence of Sphingomonas naphthae.</title>
        <authorList>
            <person name="Kim S."/>
            <person name="Heo J."/>
            <person name="Kwon S.-W."/>
        </authorList>
    </citation>
    <scope>NUCLEOTIDE SEQUENCE [LARGE SCALE GENOMIC DNA]</scope>
    <source>
        <strain evidence="3 4">KACC 18716</strain>
    </source>
</reference>
<gene>
    <name evidence="3" type="primary">pspB</name>
    <name evidence="3" type="ORF">PQ455_11770</name>
</gene>
<protein>
    <submittedName>
        <fullName evidence="3">Envelope stress response membrane protein PspB</fullName>
    </submittedName>
</protein>
<evidence type="ECO:0000313" key="3">
    <source>
        <dbReference type="EMBL" id="WCT72314.1"/>
    </source>
</evidence>
<dbReference type="RefSeq" id="WP_273686271.1">
    <property type="nucleotide sequence ID" value="NZ_CP117411.1"/>
</dbReference>
<dbReference type="InterPro" id="IPR009554">
    <property type="entry name" value="Phageshock_PspB"/>
</dbReference>
<dbReference type="Proteomes" id="UP001220395">
    <property type="component" value="Chromosome"/>
</dbReference>
<organism evidence="3 4">
    <name type="scientific">Sphingomonas naphthae</name>
    <dbReference type="NCBI Taxonomy" id="1813468"/>
    <lineage>
        <taxon>Bacteria</taxon>
        <taxon>Pseudomonadati</taxon>
        <taxon>Pseudomonadota</taxon>
        <taxon>Alphaproteobacteria</taxon>
        <taxon>Sphingomonadales</taxon>
        <taxon>Sphingomonadaceae</taxon>
        <taxon>Sphingomonas</taxon>
    </lineage>
</organism>
<dbReference type="NCBIfam" id="TIGR02976">
    <property type="entry name" value="phageshock_pspB"/>
    <property type="match status" value="1"/>
</dbReference>
<dbReference type="EMBL" id="CP117411">
    <property type="protein sequence ID" value="WCT72314.1"/>
    <property type="molecule type" value="Genomic_DNA"/>
</dbReference>
<keyword evidence="2" id="KW-0472">Membrane</keyword>
<evidence type="ECO:0000256" key="2">
    <source>
        <dbReference type="SAM" id="Phobius"/>
    </source>
</evidence>
<keyword evidence="4" id="KW-1185">Reference proteome</keyword>
<evidence type="ECO:0000313" key="4">
    <source>
        <dbReference type="Proteomes" id="UP001220395"/>
    </source>
</evidence>
<keyword evidence="2" id="KW-0812">Transmembrane</keyword>
<sequence length="98" mass="11559">MFEDLIPIVAILSIFVGLPWLIFHYITQWKRNGNLPIEDERLLDELHDLARRLDDRLRTIERIVAVDDPSFASRARLSAERSDTEMTADRIEDRLRAR</sequence>
<keyword evidence="2" id="KW-1133">Transmembrane helix</keyword>